<evidence type="ECO:0000256" key="1">
    <source>
        <dbReference type="SAM" id="Phobius"/>
    </source>
</evidence>
<comment type="caution">
    <text evidence="2">The sequence shown here is derived from an EMBL/GenBank/DDBJ whole genome shotgun (WGS) entry which is preliminary data.</text>
</comment>
<evidence type="ECO:0000313" key="2">
    <source>
        <dbReference type="EMBL" id="KAK6467696.1"/>
    </source>
</evidence>
<name>A0ABR0Y507_HUSHU</name>
<feature type="transmembrane region" description="Helical" evidence="1">
    <location>
        <begin position="6"/>
        <end position="24"/>
    </location>
</feature>
<keyword evidence="3" id="KW-1185">Reference proteome</keyword>
<keyword evidence="1" id="KW-1133">Transmembrane helix</keyword>
<keyword evidence="1" id="KW-0812">Transmembrane</keyword>
<dbReference type="Gene3D" id="2.130.10.130">
    <property type="entry name" value="Integrin alpha, N-terminal"/>
    <property type="match status" value="1"/>
</dbReference>
<keyword evidence="1" id="KW-0472">Membrane</keyword>
<dbReference type="EMBL" id="JAHFZB010000048">
    <property type="protein sequence ID" value="KAK6467696.1"/>
    <property type="molecule type" value="Genomic_DNA"/>
</dbReference>
<reference evidence="2 3" key="1">
    <citation type="submission" date="2021-05" db="EMBL/GenBank/DDBJ databases">
        <authorList>
            <person name="Zahm M."/>
            <person name="Klopp C."/>
            <person name="Cabau C."/>
            <person name="Kuhl H."/>
            <person name="Suciu R."/>
            <person name="Ciorpac M."/>
            <person name="Holostenco D."/>
            <person name="Gessner J."/>
            <person name="Wuertz S."/>
            <person name="Hohne C."/>
            <person name="Stock M."/>
            <person name="Gislard M."/>
            <person name="Lluch J."/>
            <person name="Milhes M."/>
            <person name="Lampietro C."/>
            <person name="Lopez Roques C."/>
            <person name="Donnadieu C."/>
            <person name="Du K."/>
            <person name="Schartl M."/>
            <person name="Guiguen Y."/>
        </authorList>
    </citation>
    <scope>NUCLEOTIDE SEQUENCE [LARGE SCALE GENOMIC DNA]</scope>
    <source>
        <strain evidence="2">Hh-F2</strain>
        <tissue evidence="2">Blood</tissue>
    </source>
</reference>
<sequence>MVLYCIVLHCIVLYCVVLYCVLFIPPVSIQSHGFNIETENSKVITERAQWFGHKVLQHPSGIIVSAPLEKNRNLFKCSYASGSCSPINIDGITPIEDSGMGLSMTINPTTKQLLACAPHLVHSCGKNMYLNGVCYKFDDSFRTPPSQNITPGYQGKAAQVRSHEPGYHFPLSL</sequence>
<organism evidence="2 3">
    <name type="scientific">Huso huso</name>
    <name type="common">Beluga</name>
    <name type="synonym">Acipenser huso</name>
    <dbReference type="NCBI Taxonomy" id="61971"/>
    <lineage>
        <taxon>Eukaryota</taxon>
        <taxon>Metazoa</taxon>
        <taxon>Chordata</taxon>
        <taxon>Craniata</taxon>
        <taxon>Vertebrata</taxon>
        <taxon>Euteleostomi</taxon>
        <taxon>Actinopterygii</taxon>
        <taxon>Chondrostei</taxon>
        <taxon>Acipenseriformes</taxon>
        <taxon>Acipenseridae</taxon>
        <taxon>Huso</taxon>
    </lineage>
</organism>
<gene>
    <name evidence="2" type="ORF">HHUSO_G34727</name>
</gene>
<dbReference type="PANTHER" id="PTHR23220:SF134">
    <property type="entry name" value="INTEGRIN ALPHA-2 DOMAIN-CONTAINING PROTEIN"/>
    <property type="match status" value="1"/>
</dbReference>
<protein>
    <submittedName>
        <fullName evidence="2">Integrin alpha-X-like</fullName>
    </submittedName>
</protein>
<dbReference type="InterPro" id="IPR028994">
    <property type="entry name" value="Integrin_alpha_N"/>
</dbReference>
<dbReference type="Proteomes" id="UP001369086">
    <property type="component" value="Unassembled WGS sequence"/>
</dbReference>
<dbReference type="PANTHER" id="PTHR23220">
    <property type="entry name" value="INTEGRIN ALPHA"/>
    <property type="match status" value="1"/>
</dbReference>
<proteinExistence type="predicted"/>
<evidence type="ECO:0000313" key="3">
    <source>
        <dbReference type="Proteomes" id="UP001369086"/>
    </source>
</evidence>
<accession>A0ABR0Y507</accession>